<dbReference type="InterPro" id="IPR055411">
    <property type="entry name" value="LRR_FXL15/At3g58940/PEG3-like"/>
</dbReference>
<feature type="domain" description="F-box" evidence="1">
    <location>
        <begin position="4"/>
        <end position="54"/>
    </location>
</feature>
<dbReference type="InterPro" id="IPR050232">
    <property type="entry name" value="FBL13/AtMIF1-like"/>
</dbReference>
<dbReference type="PANTHER" id="PTHR31900">
    <property type="entry name" value="F-BOX/RNI SUPERFAMILY PROTEIN-RELATED"/>
    <property type="match status" value="1"/>
</dbReference>
<dbReference type="SMART" id="SM00579">
    <property type="entry name" value="FBD"/>
    <property type="match status" value="1"/>
</dbReference>
<dbReference type="InterPro" id="IPR032675">
    <property type="entry name" value="LRR_dom_sf"/>
</dbReference>
<reference evidence="2" key="1">
    <citation type="submission" date="2023-05" db="EMBL/GenBank/DDBJ databases">
        <title>Genome and transcriptome analyses reveal genes involved in the formation of fine ridges on petal epidermal cells in Hibiscus trionum.</title>
        <authorList>
            <person name="Koshimizu S."/>
            <person name="Masuda S."/>
            <person name="Ishii T."/>
            <person name="Shirasu K."/>
            <person name="Hoshino A."/>
            <person name="Arita M."/>
        </authorList>
    </citation>
    <scope>NUCLEOTIDE SEQUENCE</scope>
    <source>
        <strain evidence="2">Hamamatsu line</strain>
    </source>
</reference>
<protein>
    <recommendedName>
        <fullName evidence="1">F-box domain-containing protein</fullName>
    </recommendedName>
</protein>
<dbReference type="SUPFAM" id="SSF81383">
    <property type="entry name" value="F-box domain"/>
    <property type="match status" value="1"/>
</dbReference>
<organism evidence="2 3">
    <name type="scientific">Hibiscus trionum</name>
    <name type="common">Flower of an hour</name>
    <dbReference type="NCBI Taxonomy" id="183268"/>
    <lineage>
        <taxon>Eukaryota</taxon>
        <taxon>Viridiplantae</taxon>
        <taxon>Streptophyta</taxon>
        <taxon>Embryophyta</taxon>
        <taxon>Tracheophyta</taxon>
        <taxon>Spermatophyta</taxon>
        <taxon>Magnoliopsida</taxon>
        <taxon>eudicotyledons</taxon>
        <taxon>Gunneridae</taxon>
        <taxon>Pentapetalae</taxon>
        <taxon>rosids</taxon>
        <taxon>malvids</taxon>
        <taxon>Malvales</taxon>
        <taxon>Malvaceae</taxon>
        <taxon>Malvoideae</taxon>
        <taxon>Hibiscus</taxon>
    </lineage>
</organism>
<dbReference type="InterPro" id="IPR001810">
    <property type="entry name" value="F-box_dom"/>
</dbReference>
<dbReference type="PANTHER" id="PTHR31900:SF27">
    <property type="entry name" value="FBD DOMAIN-CONTAINING PROTEIN"/>
    <property type="match status" value="1"/>
</dbReference>
<gene>
    <name evidence="2" type="ORF">HRI_000202800</name>
</gene>
<dbReference type="Proteomes" id="UP001165190">
    <property type="component" value="Unassembled WGS sequence"/>
</dbReference>
<dbReference type="AlphaFoldDB" id="A0A9W7GWS1"/>
<dbReference type="OrthoDB" id="650312at2759"/>
<dbReference type="Pfam" id="PF24758">
    <property type="entry name" value="LRR_At5g56370"/>
    <property type="match status" value="1"/>
</dbReference>
<evidence type="ECO:0000259" key="1">
    <source>
        <dbReference type="PROSITE" id="PS50181"/>
    </source>
</evidence>
<dbReference type="PROSITE" id="PS50181">
    <property type="entry name" value="FBOX"/>
    <property type="match status" value="1"/>
</dbReference>
<evidence type="ECO:0000313" key="3">
    <source>
        <dbReference type="Proteomes" id="UP001165190"/>
    </source>
</evidence>
<comment type="caution">
    <text evidence="2">The sequence shown here is derived from an EMBL/GenBank/DDBJ whole genome shotgun (WGS) entry which is preliminary data.</text>
</comment>
<sequence>MKGVDRISDLPDSILSHILSFLSTEEAFRSSFVSARWSNLFSLVSNLNFEFDVQHIVCHKRHNSSTARSFICFVDRVLFFHTGNVDKFRLKCGDRVDADHIYGWILTALKRGVKHLDLSITELPRREEPCYYPTDPFPPPLPEFTLPCSLFTCRTLVSLKLETGFVLDVPKGVHFPNLETLHLYKVKFLNDNSATTLFSGCNALQDVIIEKCNMKNMSSFNISHHSLKRLTILYSVDGCNCWFRIDTPNLAYFTYHGHRVAGYSLENLESIVKADIRFLTIDIRYQPTVVGFLIEYDDNAEADITAFFKGISMATSLSLSPTSLKLLLSCEPLPVFPAMVELRMDEMKIDDFYWSYSMNKGLETLLSRTPELQQLSFNQDLLISLPEQVPSCLLFKLKAIEILCFNKYEDCIRKATYILKNGGALENFTIRTDLDEEGRLNMSKVLLASPRKSNHCKFLIMTLP</sequence>
<dbReference type="InterPro" id="IPR006566">
    <property type="entry name" value="FBD"/>
</dbReference>
<dbReference type="Pfam" id="PF00646">
    <property type="entry name" value="F-box"/>
    <property type="match status" value="1"/>
</dbReference>
<dbReference type="EMBL" id="BSYR01000003">
    <property type="protein sequence ID" value="GMI65335.1"/>
    <property type="molecule type" value="Genomic_DNA"/>
</dbReference>
<dbReference type="Pfam" id="PF08387">
    <property type="entry name" value="FBD"/>
    <property type="match status" value="1"/>
</dbReference>
<keyword evidence="3" id="KW-1185">Reference proteome</keyword>
<dbReference type="SUPFAM" id="SSF52058">
    <property type="entry name" value="L domain-like"/>
    <property type="match status" value="1"/>
</dbReference>
<proteinExistence type="predicted"/>
<dbReference type="Gene3D" id="3.80.10.10">
    <property type="entry name" value="Ribonuclease Inhibitor"/>
    <property type="match status" value="1"/>
</dbReference>
<dbReference type="Gene3D" id="1.20.1280.50">
    <property type="match status" value="1"/>
</dbReference>
<name>A0A9W7GWS1_HIBTR</name>
<evidence type="ECO:0000313" key="2">
    <source>
        <dbReference type="EMBL" id="GMI65335.1"/>
    </source>
</evidence>
<accession>A0A9W7GWS1</accession>
<dbReference type="InterPro" id="IPR036047">
    <property type="entry name" value="F-box-like_dom_sf"/>
</dbReference>